<proteinExistence type="predicted"/>
<keyword evidence="1" id="KW-1133">Transmembrane helix</keyword>
<dbReference type="RefSeq" id="WP_259866901.1">
    <property type="nucleotide sequence ID" value="NZ_JAMQJZ010000002.1"/>
</dbReference>
<keyword evidence="3" id="KW-1185">Reference proteome</keyword>
<feature type="transmembrane region" description="Helical" evidence="1">
    <location>
        <begin position="27"/>
        <end position="43"/>
    </location>
</feature>
<protein>
    <recommendedName>
        <fullName evidence="4">DUF3953 domain-containing protein</fullName>
    </recommendedName>
</protein>
<evidence type="ECO:0000313" key="3">
    <source>
        <dbReference type="Proteomes" id="UP001145072"/>
    </source>
</evidence>
<accession>A0A9X3WLG1</accession>
<feature type="transmembrane region" description="Helical" evidence="1">
    <location>
        <begin position="55"/>
        <end position="75"/>
    </location>
</feature>
<sequence length="76" mass="8481">MKKYFVFFAVIVTVLSLFGLITNNDTLLPYVLIGVGILTLISGMSELRQKQERTLGIVSIFTSLITFSWGINLVLI</sequence>
<name>A0A9X3WLG1_9BACI</name>
<evidence type="ECO:0000313" key="2">
    <source>
        <dbReference type="EMBL" id="MDC3419534.1"/>
    </source>
</evidence>
<dbReference type="Proteomes" id="UP001145072">
    <property type="component" value="Unassembled WGS sequence"/>
</dbReference>
<evidence type="ECO:0000256" key="1">
    <source>
        <dbReference type="SAM" id="Phobius"/>
    </source>
</evidence>
<dbReference type="EMBL" id="JAMQJZ010000002">
    <property type="protein sequence ID" value="MDC3419534.1"/>
    <property type="molecule type" value="Genomic_DNA"/>
</dbReference>
<comment type="caution">
    <text evidence="2">The sequence shown here is derived from an EMBL/GenBank/DDBJ whole genome shotgun (WGS) entry which is preliminary data.</text>
</comment>
<dbReference type="AlphaFoldDB" id="A0A9X3WLG1"/>
<feature type="transmembrane region" description="Helical" evidence="1">
    <location>
        <begin position="5"/>
        <end position="21"/>
    </location>
</feature>
<reference evidence="2" key="1">
    <citation type="submission" date="2022-06" db="EMBL/GenBank/DDBJ databases">
        <title>Aquibacillus sp. a new bacterium isolated from soil saline samples.</title>
        <authorList>
            <person name="Galisteo C."/>
            <person name="De La Haba R."/>
            <person name="Sanchez-Porro C."/>
            <person name="Ventosa A."/>
        </authorList>
    </citation>
    <scope>NUCLEOTIDE SEQUENCE</scope>
    <source>
        <strain evidence="2">JCM 12387</strain>
    </source>
</reference>
<gene>
    <name evidence="2" type="ORF">NC661_04050</name>
</gene>
<keyword evidence="1" id="KW-0472">Membrane</keyword>
<organism evidence="2 3">
    <name type="scientific">Aquibacillus koreensis</name>
    <dbReference type="NCBI Taxonomy" id="279446"/>
    <lineage>
        <taxon>Bacteria</taxon>
        <taxon>Bacillati</taxon>
        <taxon>Bacillota</taxon>
        <taxon>Bacilli</taxon>
        <taxon>Bacillales</taxon>
        <taxon>Bacillaceae</taxon>
        <taxon>Aquibacillus</taxon>
    </lineage>
</organism>
<keyword evidence="1" id="KW-0812">Transmembrane</keyword>
<evidence type="ECO:0008006" key="4">
    <source>
        <dbReference type="Google" id="ProtNLM"/>
    </source>
</evidence>